<evidence type="ECO:0000313" key="6">
    <source>
        <dbReference type="EMBL" id="CAL4068627.1"/>
    </source>
</evidence>
<dbReference type="GO" id="GO:0016491">
    <property type="term" value="F:oxidoreductase activity"/>
    <property type="evidence" value="ECO:0007669"/>
    <property type="project" value="UniProtKB-KW"/>
</dbReference>
<dbReference type="Gene3D" id="3.30.360.10">
    <property type="entry name" value="Dihydrodipicolinate Reductase, domain 2"/>
    <property type="match status" value="1"/>
</dbReference>
<dbReference type="Gene3D" id="3.40.50.720">
    <property type="entry name" value="NAD(P)-binding Rossmann-like Domain"/>
    <property type="match status" value="1"/>
</dbReference>
<evidence type="ECO:0000259" key="4">
    <source>
        <dbReference type="Pfam" id="PF01408"/>
    </source>
</evidence>
<dbReference type="InterPro" id="IPR000683">
    <property type="entry name" value="Gfo/Idh/MocA-like_OxRdtase_N"/>
</dbReference>
<protein>
    <submittedName>
        <fullName evidence="6">Uncharacterized protein</fullName>
    </submittedName>
</protein>
<dbReference type="SUPFAM" id="SSF51735">
    <property type="entry name" value="NAD(P)-binding Rossmann-fold domains"/>
    <property type="match status" value="1"/>
</dbReference>
<evidence type="ECO:0000256" key="1">
    <source>
        <dbReference type="ARBA" id="ARBA00010928"/>
    </source>
</evidence>
<dbReference type="SUPFAM" id="SSF55347">
    <property type="entry name" value="Glyceraldehyde-3-phosphate dehydrogenase-like, C-terminal domain"/>
    <property type="match status" value="1"/>
</dbReference>
<dbReference type="InterPro" id="IPR055170">
    <property type="entry name" value="GFO_IDH_MocA-like_dom"/>
</dbReference>
<dbReference type="InterPro" id="IPR036291">
    <property type="entry name" value="NAD(P)-bd_dom_sf"/>
</dbReference>
<feature type="region of interest" description="Disordered" evidence="3">
    <location>
        <begin position="1"/>
        <end position="25"/>
    </location>
</feature>
<evidence type="ECO:0000256" key="2">
    <source>
        <dbReference type="ARBA" id="ARBA00023002"/>
    </source>
</evidence>
<feature type="domain" description="Gfo/Idh/MocA-like oxidoreductase N-terminal" evidence="4">
    <location>
        <begin position="53"/>
        <end position="172"/>
    </location>
</feature>
<accession>A0AAV2Q5V1</accession>
<gene>
    <name evidence="6" type="ORF">MNOR_LOCUS7393</name>
</gene>
<name>A0AAV2Q5V1_MEGNR</name>
<organism evidence="6 7">
    <name type="scientific">Meganyctiphanes norvegica</name>
    <name type="common">Northern krill</name>
    <name type="synonym">Thysanopoda norvegica</name>
    <dbReference type="NCBI Taxonomy" id="48144"/>
    <lineage>
        <taxon>Eukaryota</taxon>
        <taxon>Metazoa</taxon>
        <taxon>Ecdysozoa</taxon>
        <taxon>Arthropoda</taxon>
        <taxon>Crustacea</taxon>
        <taxon>Multicrustacea</taxon>
        <taxon>Malacostraca</taxon>
        <taxon>Eumalacostraca</taxon>
        <taxon>Eucarida</taxon>
        <taxon>Euphausiacea</taxon>
        <taxon>Euphausiidae</taxon>
        <taxon>Meganyctiphanes</taxon>
    </lineage>
</organism>
<dbReference type="Pfam" id="PF22725">
    <property type="entry name" value="GFO_IDH_MocA_C3"/>
    <property type="match status" value="1"/>
</dbReference>
<sequence length="369" mass="41358">MSSTERFAEASPYTKGPQEHHHTDHRHDSFLVQCGLAERFPGKVIPDDLAVLNVALFALGRAGSIHLGNILRNPRLRLKYIVEADENKLKRVQKEWRLPDSALVTPAQDNIVFQDKSIHGIIVATPTSLHEGLVTRGLEAGKAVMCEKPISENYEGTKRCYQVAKKMGKPLLCAFNRRFEPSYLQLHDQVQKGVIGQVHMMKTVARDSPLPSANYLRISGGIFHDCAVHDIDLVCWVSGEYPTHAFASGSAFIPEIKDLKDQDTVAIVLKFPSGAMAMIDLSRNAVYGYDQRLEAFGPKGMLQAQNERPYHMVNSNVTGEHEVPINFSFPSRYYQGYENELEHFCNIMQGLEECCVSGDNTLRIQDCTL</sequence>
<evidence type="ECO:0000259" key="5">
    <source>
        <dbReference type="Pfam" id="PF22725"/>
    </source>
</evidence>
<keyword evidence="7" id="KW-1185">Reference proteome</keyword>
<dbReference type="PANTHER" id="PTHR42840">
    <property type="entry name" value="NAD(P)-BINDING ROSSMANN-FOLD SUPERFAMILY PROTEIN-RELATED"/>
    <property type="match status" value="1"/>
</dbReference>
<dbReference type="GO" id="GO:0000166">
    <property type="term" value="F:nucleotide binding"/>
    <property type="evidence" value="ECO:0007669"/>
    <property type="project" value="InterPro"/>
</dbReference>
<dbReference type="GO" id="GO:0005737">
    <property type="term" value="C:cytoplasm"/>
    <property type="evidence" value="ECO:0007669"/>
    <property type="project" value="TreeGrafter"/>
</dbReference>
<proteinExistence type="inferred from homology"/>
<dbReference type="EMBL" id="CAXKWB010003239">
    <property type="protein sequence ID" value="CAL4068627.1"/>
    <property type="molecule type" value="Genomic_DNA"/>
</dbReference>
<dbReference type="GO" id="GO:0006740">
    <property type="term" value="P:NADPH regeneration"/>
    <property type="evidence" value="ECO:0007669"/>
    <property type="project" value="TreeGrafter"/>
</dbReference>
<feature type="domain" description="GFO/IDH/MocA-like oxidoreductase" evidence="5">
    <location>
        <begin position="183"/>
        <end position="302"/>
    </location>
</feature>
<reference evidence="6 7" key="1">
    <citation type="submission" date="2024-05" db="EMBL/GenBank/DDBJ databases">
        <authorList>
            <person name="Wallberg A."/>
        </authorList>
    </citation>
    <scope>NUCLEOTIDE SEQUENCE [LARGE SCALE GENOMIC DNA]</scope>
</reference>
<dbReference type="Proteomes" id="UP001497623">
    <property type="component" value="Unassembled WGS sequence"/>
</dbReference>
<dbReference type="PANTHER" id="PTHR42840:SF3">
    <property type="entry name" value="BINDING ROSSMANN FOLD OXIDOREDUCTASE, PUTATIVE (AFU_ORTHOLOGUE AFUA_2G10240)-RELATED"/>
    <property type="match status" value="1"/>
</dbReference>
<keyword evidence="2" id="KW-0560">Oxidoreductase</keyword>
<evidence type="ECO:0000256" key="3">
    <source>
        <dbReference type="SAM" id="MobiDB-lite"/>
    </source>
</evidence>
<evidence type="ECO:0000313" key="7">
    <source>
        <dbReference type="Proteomes" id="UP001497623"/>
    </source>
</evidence>
<comment type="caution">
    <text evidence="6">The sequence shown here is derived from an EMBL/GenBank/DDBJ whole genome shotgun (WGS) entry which is preliminary data.</text>
</comment>
<comment type="similarity">
    <text evidence="1">Belongs to the Gfo/Idh/MocA family.</text>
</comment>
<dbReference type="Pfam" id="PF01408">
    <property type="entry name" value="GFO_IDH_MocA"/>
    <property type="match status" value="1"/>
</dbReference>
<dbReference type="AlphaFoldDB" id="A0AAV2Q5V1"/>